<dbReference type="GO" id="GO:0070813">
    <property type="term" value="P:hydrogen sulfide metabolic process"/>
    <property type="evidence" value="ECO:0007669"/>
    <property type="project" value="TreeGrafter"/>
</dbReference>
<gene>
    <name evidence="3" type="ORF">SAMN02745130_02034</name>
</gene>
<dbReference type="GO" id="GO:0050313">
    <property type="term" value="F:sulfur dioxygenase activity"/>
    <property type="evidence" value="ECO:0007669"/>
    <property type="project" value="InterPro"/>
</dbReference>
<dbReference type="InterPro" id="IPR036866">
    <property type="entry name" value="RibonucZ/Hydroxyglut_hydro"/>
</dbReference>
<dbReference type="PANTHER" id="PTHR43084:SF1">
    <property type="entry name" value="PERSULFIDE DIOXYGENASE ETHE1, MITOCHONDRIAL"/>
    <property type="match status" value="1"/>
</dbReference>
<evidence type="ECO:0000313" key="4">
    <source>
        <dbReference type="Proteomes" id="UP000190460"/>
    </source>
</evidence>
<reference evidence="3 4" key="1">
    <citation type="submission" date="2017-02" db="EMBL/GenBank/DDBJ databases">
        <authorList>
            <person name="Peterson S.W."/>
        </authorList>
    </citation>
    <scope>NUCLEOTIDE SEQUENCE [LARGE SCALE GENOMIC DNA]</scope>
    <source>
        <strain evidence="3 4">ATCC 49788</strain>
    </source>
</reference>
<dbReference type="InterPro" id="IPR001279">
    <property type="entry name" value="Metallo-B-lactamas"/>
</dbReference>
<accession>A0A1T4WR54</accession>
<dbReference type="EMBL" id="FUYB01000008">
    <property type="protein sequence ID" value="SKA79597.1"/>
    <property type="molecule type" value="Genomic_DNA"/>
</dbReference>
<evidence type="ECO:0000256" key="1">
    <source>
        <dbReference type="ARBA" id="ARBA00022723"/>
    </source>
</evidence>
<dbReference type="STRING" id="92487.SAMN02745130_02034"/>
<dbReference type="Gene3D" id="3.60.15.10">
    <property type="entry name" value="Ribonuclease Z/Hydroxyacylglutathione hydrolase-like"/>
    <property type="match status" value="1"/>
</dbReference>
<dbReference type="AlphaFoldDB" id="A0A1T4WR54"/>
<dbReference type="GO" id="GO:0046872">
    <property type="term" value="F:metal ion binding"/>
    <property type="evidence" value="ECO:0007669"/>
    <property type="project" value="UniProtKB-KW"/>
</dbReference>
<proteinExistence type="predicted"/>
<feature type="domain" description="Metallo-beta-lactamase" evidence="2">
    <location>
        <begin position="13"/>
        <end position="183"/>
    </location>
</feature>
<dbReference type="SMART" id="SM00849">
    <property type="entry name" value="Lactamase_B"/>
    <property type="match status" value="1"/>
</dbReference>
<dbReference type="InterPro" id="IPR051682">
    <property type="entry name" value="Mito_Persulfide_Diox"/>
</dbReference>
<dbReference type="Proteomes" id="UP000190460">
    <property type="component" value="Unassembled WGS sequence"/>
</dbReference>
<keyword evidence="1" id="KW-0479">Metal-binding</keyword>
<evidence type="ECO:0000313" key="3">
    <source>
        <dbReference type="EMBL" id="SKA79597.1"/>
    </source>
</evidence>
<dbReference type="InterPro" id="IPR044528">
    <property type="entry name" value="POD-like_MBL-fold"/>
</dbReference>
<protein>
    <submittedName>
        <fullName evidence="3">Glyoxylase, beta-lactamase superfamily II</fullName>
    </submittedName>
</protein>
<dbReference type="SUPFAM" id="SSF56281">
    <property type="entry name" value="Metallo-hydrolase/oxidoreductase"/>
    <property type="match status" value="1"/>
</dbReference>
<name>A0A1T4WR54_9GAMM</name>
<dbReference type="PANTHER" id="PTHR43084">
    <property type="entry name" value="PERSULFIDE DIOXYGENASE ETHE1"/>
    <property type="match status" value="1"/>
</dbReference>
<dbReference type="RefSeq" id="WP_078922498.1">
    <property type="nucleotide sequence ID" value="NZ_FUYB01000008.1"/>
</dbReference>
<keyword evidence="4" id="KW-1185">Reference proteome</keyword>
<evidence type="ECO:0000259" key="2">
    <source>
        <dbReference type="SMART" id="SM00849"/>
    </source>
</evidence>
<dbReference type="CDD" id="cd07724">
    <property type="entry name" value="POD-like_MBL-fold"/>
    <property type="match status" value="1"/>
</dbReference>
<dbReference type="GO" id="GO:0006749">
    <property type="term" value="P:glutathione metabolic process"/>
    <property type="evidence" value="ECO:0007669"/>
    <property type="project" value="InterPro"/>
</dbReference>
<organism evidence="3 4">
    <name type="scientific">Thiothrix eikelboomii</name>
    <dbReference type="NCBI Taxonomy" id="92487"/>
    <lineage>
        <taxon>Bacteria</taxon>
        <taxon>Pseudomonadati</taxon>
        <taxon>Pseudomonadota</taxon>
        <taxon>Gammaproteobacteria</taxon>
        <taxon>Thiotrichales</taxon>
        <taxon>Thiotrichaceae</taxon>
        <taxon>Thiothrix</taxon>
    </lineage>
</organism>
<dbReference type="OrthoDB" id="9784009at2"/>
<sequence>MLFLQRAAPSNPSSLAYLFGCGGKGHAIAVDVHAEDVVWFMEQAAKQAVKIDYVIDTHIHADHLSGGHALAQRCGGEYGLHESTTPEFAFTALKDGQVLTIGNVTAQVLYTPGHTTDSLCLVVADQRRSADPWFVLTGHTLFVGSVGRPDLRGEEEHMGGLLHDSLFNKLLTLPDHVEIFPGAQAGSVCGAGLSGKPSSTIAFEKRFNPALLADKHEFVAAILESLPPQPESMLGIIQRNLMADA</sequence>
<dbReference type="Pfam" id="PF00753">
    <property type="entry name" value="Lactamase_B"/>
    <property type="match status" value="1"/>
</dbReference>